<comment type="caution">
    <text evidence="1">The sequence shown here is derived from an EMBL/GenBank/DDBJ whole genome shotgun (WGS) entry which is preliminary data.</text>
</comment>
<name>A0ABQ9ZXX2_9CRUS</name>
<dbReference type="Proteomes" id="UP001234178">
    <property type="component" value="Unassembled WGS sequence"/>
</dbReference>
<sequence>MQSFGCPTDVGVGCGVHLFDILRPARYPIWMSNGCYIRIQTRVSCTTVEYYSTGVFKELLVFMDVMGPRVAMAEEGASSRNSTRVKTPWDNH</sequence>
<keyword evidence="2" id="KW-1185">Reference proteome</keyword>
<evidence type="ECO:0000313" key="2">
    <source>
        <dbReference type="Proteomes" id="UP001234178"/>
    </source>
</evidence>
<gene>
    <name evidence="1" type="ORF">OUZ56_033473</name>
</gene>
<evidence type="ECO:0000313" key="1">
    <source>
        <dbReference type="EMBL" id="KAK4017750.1"/>
    </source>
</evidence>
<reference evidence="1 2" key="1">
    <citation type="journal article" date="2023" name="Nucleic Acids Res.">
        <title>The hologenome of Daphnia magna reveals possible DNA methylation and microbiome-mediated evolution of the host genome.</title>
        <authorList>
            <person name="Chaturvedi A."/>
            <person name="Li X."/>
            <person name="Dhandapani V."/>
            <person name="Marshall H."/>
            <person name="Kissane S."/>
            <person name="Cuenca-Cambronero M."/>
            <person name="Asole G."/>
            <person name="Calvet F."/>
            <person name="Ruiz-Romero M."/>
            <person name="Marangio P."/>
            <person name="Guigo R."/>
            <person name="Rago D."/>
            <person name="Mirbahai L."/>
            <person name="Eastwood N."/>
            <person name="Colbourne J.K."/>
            <person name="Zhou J."/>
            <person name="Mallon E."/>
            <person name="Orsini L."/>
        </authorList>
    </citation>
    <scope>NUCLEOTIDE SEQUENCE [LARGE SCALE GENOMIC DNA]</scope>
    <source>
        <strain evidence="1">LRV0_1</strain>
    </source>
</reference>
<proteinExistence type="predicted"/>
<protein>
    <submittedName>
        <fullName evidence="1">Uncharacterized protein</fullName>
    </submittedName>
</protein>
<accession>A0ABQ9ZXX2</accession>
<dbReference type="EMBL" id="JAOYFB010000016">
    <property type="protein sequence ID" value="KAK4017750.1"/>
    <property type="molecule type" value="Genomic_DNA"/>
</dbReference>
<organism evidence="1 2">
    <name type="scientific">Daphnia magna</name>
    <dbReference type="NCBI Taxonomy" id="35525"/>
    <lineage>
        <taxon>Eukaryota</taxon>
        <taxon>Metazoa</taxon>
        <taxon>Ecdysozoa</taxon>
        <taxon>Arthropoda</taxon>
        <taxon>Crustacea</taxon>
        <taxon>Branchiopoda</taxon>
        <taxon>Diplostraca</taxon>
        <taxon>Cladocera</taxon>
        <taxon>Anomopoda</taxon>
        <taxon>Daphniidae</taxon>
        <taxon>Daphnia</taxon>
    </lineage>
</organism>